<comment type="subcellular location">
    <subcellularLocation>
        <location evidence="1">Endoplasmic reticulum membrane</location>
    </subcellularLocation>
</comment>
<dbReference type="UniPathway" id="UPA00768"/>
<dbReference type="VEuPathDB" id="FungiDB:DFL_001713"/>
<evidence type="ECO:0000256" key="6">
    <source>
        <dbReference type="ARBA" id="ARBA00023136"/>
    </source>
</evidence>
<dbReference type="GO" id="GO:0005789">
    <property type="term" value="C:endoplasmic reticulum membrane"/>
    <property type="evidence" value="ECO:0007669"/>
    <property type="project" value="UniProtKB-SubCell"/>
</dbReference>
<evidence type="ECO:0000256" key="3">
    <source>
        <dbReference type="ARBA" id="ARBA00022692"/>
    </source>
</evidence>
<dbReference type="InterPro" id="IPR006716">
    <property type="entry name" value="ERG2_sigma1_rcpt-like"/>
</dbReference>
<evidence type="ECO:0000256" key="5">
    <source>
        <dbReference type="ARBA" id="ARBA00022989"/>
    </source>
</evidence>
<dbReference type="AlphaFoldDB" id="A0A437A8D2"/>
<dbReference type="OrthoDB" id="347124at2759"/>
<dbReference type="RefSeq" id="XP_067493023.1">
    <property type="nucleotide sequence ID" value="XM_067630374.1"/>
</dbReference>
<dbReference type="GeneID" id="93584024"/>
<dbReference type="Pfam" id="PF04622">
    <property type="entry name" value="ERG2_Sigma1R"/>
    <property type="match status" value="1"/>
</dbReference>
<evidence type="ECO:0000256" key="8">
    <source>
        <dbReference type="RuleBase" id="RU368083"/>
    </source>
</evidence>
<organism evidence="9 10">
    <name type="scientific">Arthrobotrys flagrans</name>
    <name type="common">Nematode-trapping fungus</name>
    <name type="synonym">Trichothecium flagrans</name>
    <dbReference type="NCBI Taxonomy" id="97331"/>
    <lineage>
        <taxon>Eukaryota</taxon>
        <taxon>Fungi</taxon>
        <taxon>Dikarya</taxon>
        <taxon>Ascomycota</taxon>
        <taxon>Pezizomycotina</taxon>
        <taxon>Orbiliomycetes</taxon>
        <taxon>Orbiliales</taxon>
        <taxon>Orbiliaceae</taxon>
        <taxon>Arthrobotrys</taxon>
    </lineage>
</organism>
<comment type="caution">
    <text evidence="9">The sequence shown here is derived from an EMBL/GenBank/DDBJ whole genome shotgun (WGS) entry which is preliminary data.</text>
</comment>
<evidence type="ECO:0000256" key="1">
    <source>
        <dbReference type="ARBA" id="ARBA00004586"/>
    </source>
</evidence>
<keyword evidence="4" id="KW-0256">Endoplasmic reticulum</keyword>
<evidence type="ECO:0000313" key="10">
    <source>
        <dbReference type="Proteomes" id="UP000283090"/>
    </source>
</evidence>
<keyword evidence="10" id="KW-1185">Reference proteome</keyword>
<evidence type="ECO:0000313" key="9">
    <source>
        <dbReference type="EMBL" id="RVD87479.1"/>
    </source>
</evidence>
<gene>
    <name evidence="9" type="ORF">DFL_001713</name>
</gene>
<dbReference type="EC" id="5.-.-.-" evidence="8"/>
<proteinExistence type="inferred from homology"/>
<keyword evidence="6 8" id="KW-0472">Membrane</keyword>
<dbReference type="PANTHER" id="PTHR10868:SF1">
    <property type="entry name" value="SIGMA NON-OPIOID INTRACELLULAR RECEPTOR 1"/>
    <property type="match status" value="1"/>
</dbReference>
<name>A0A437A8D2_ARTFL</name>
<evidence type="ECO:0000256" key="7">
    <source>
        <dbReference type="ARBA" id="ARBA00029435"/>
    </source>
</evidence>
<dbReference type="Proteomes" id="UP000283090">
    <property type="component" value="Unassembled WGS sequence"/>
</dbReference>
<dbReference type="PANTHER" id="PTHR10868">
    <property type="entry name" value="SIGMA 1-TYPE OPIOID RECEPTOR-RELATED"/>
    <property type="match status" value="1"/>
</dbReference>
<dbReference type="GO" id="GO:0006696">
    <property type="term" value="P:ergosterol biosynthetic process"/>
    <property type="evidence" value="ECO:0007669"/>
    <property type="project" value="TreeGrafter"/>
</dbReference>
<feature type="transmembrane region" description="Helical" evidence="8">
    <location>
        <begin position="6"/>
        <end position="27"/>
    </location>
</feature>
<sequence>MQLDVLNIGRIIVYITILFSVLDRYVLPKFHVFDPVRLQEISKESIELYGDDSPNYNRTLLFNDLAERLKKEYPKYVTELKWDEWVFNNAGNAMGGMVLLHASISEYLIIFGTPVGTEGHTGIHMAHDYFTILSGQETFYYAGDVEQRVFKPGEQNHMVRGDKAQYALNGFALELAQGCIPCMLPFGFLEAVTSTMDYQSFGRTVWITARHMGKSLLQGKL</sequence>
<evidence type="ECO:0000256" key="4">
    <source>
        <dbReference type="ARBA" id="ARBA00022824"/>
    </source>
</evidence>
<comment type="similarity">
    <text evidence="2 8">Belongs to the ERG2 family.</text>
</comment>
<comment type="function">
    <text evidence="8">Catalyzes the reaction which results in unsaturation at C-7 in the B ring of sterols.</text>
</comment>
<accession>A0A437A8D2</accession>
<dbReference type="EMBL" id="SAEB01000003">
    <property type="protein sequence ID" value="RVD87479.1"/>
    <property type="molecule type" value="Genomic_DNA"/>
</dbReference>
<evidence type="ECO:0000256" key="2">
    <source>
        <dbReference type="ARBA" id="ARBA00007141"/>
    </source>
</evidence>
<reference evidence="9 10" key="1">
    <citation type="submission" date="2019-01" db="EMBL/GenBank/DDBJ databases">
        <title>Intercellular communication is required for trap formation in the nematode-trapping fungus Duddingtonia flagrans.</title>
        <authorList>
            <person name="Youssar L."/>
            <person name="Wernet V."/>
            <person name="Hensel N."/>
            <person name="Hildebrandt H.-G."/>
            <person name="Fischer R."/>
        </authorList>
    </citation>
    <scope>NUCLEOTIDE SEQUENCE [LARGE SCALE GENOMIC DNA]</scope>
    <source>
        <strain evidence="9 10">CBS H-5679</strain>
    </source>
</reference>
<dbReference type="STRING" id="97331.A0A437A8D2"/>
<comment type="pathway">
    <text evidence="7 8">Steroid metabolism; ergosterol biosynthesis.</text>
</comment>
<protein>
    <recommendedName>
        <fullName evidence="8">C-8 sterol isomerase</fullName>
        <ecNumber evidence="8">5.-.-.-</ecNumber>
    </recommendedName>
    <alternativeName>
        <fullName evidence="8">Delta-8--delta-7 sterol isomerase</fullName>
    </alternativeName>
</protein>
<keyword evidence="5 8" id="KW-1133">Transmembrane helix</keyword>
<keyword evidence="3 8" id="KW-0812">Transmembrane</keyword>